<dbReference type="GO" id="GO:0044550">
    <property type="term" value="P:secondary metabolite biosynthetic process"/>
    <property type="evidence" value="ECO:0007669"/>
    <property type="project" value="TreeGrafter"/>
</dbReference>
<feature type="compositionally biased region" description="Low complexity" evidence="4">
    <location>
        <begin position="2044"/>
        <end position="2063"/>
    </location>
</feature>
<organism evidence="6">
    <name type="scientific">Streptomyces anulatus</name>
    <name type="common">Streptomyces chrysomallus</name>
    <dbReference type="NCBI Taxonomy" id="1892"/>
    <lineage>
        <taxon>Bacteria</taxon>
        <taxon>Bacillati</taxon>
        <taxon>Actinomycetota</taxon>
        <taxon>Actinomycetes</taxon>
        <taxon>Kitasatosporales</taxon>
        <taxon>Streptomycetaceae</taxon>
        <taxon>Streptomyces</taxon>
    </lineage>
</organism>
<reference evidence="6" key="1">
    <citation type="submission" date="2020-01" db="EMBL/GenBank/DDBJ databases">
        <title>Insect and environment-associated Actinomycetes.</title>
        <authorList>
            <person name="Currrie C."/>
            <person name="Chevrette M."/>
            <person name="Carlson C."/>
            <person name="Stubbendieck R."/>
            <person name="Wendt-Pienkowski E."/>
        </authorList>
    </citation>
    <scope>NUCLEOTIDE SEQUENCE</scope>
    <source>
        <strain evidence="6">SID505</strain>
    </source>
</reference>
<dbReference type="CDD" id="cd08953">
    <property type="entry name" value="KR_2_SDR_x"/>
    <property type="match status" value="1"/>
</dbReference>
<dbReference type="CDD" id="cd05906">
    <property type="entry name" value="A_NRPS_TubE_like"/>
    <property type="match status" value="1"/>
</dbReference>
<evidence type="ECO:0000256" key="1">
    <source>
        <dbReference type="ARBA" id="ARBA00001957"/>
    </source>
</evidence>
<dbReference type="InterPro" id="IPR057326">
    <property type="entry name" value="KR_dom"/>
</dbReference>
<dbReference type="CDD" id="cd19531">
    <property type="entry name" value="LCL_NRPS-like"/>
    <property type="match status" value="1"/>
</dbReference>
<accession>A0A6G3ST63</accession>
<dbReference type="InterPro" id="IPR013968">
    <property type="entry name" value="PKS_KR"/>
</dbReference>
<dbReference type="InterPro" id="IPR023213">
    <property type="entry name" value="CAT-like_dom_sf"/>
</dbReference>
<dbReference type="Pfam" id="PF08659">
    <property type="entry name" value="KR"/>
    <property type="match status" value="1"/>
</dbReference>
<dbReference type="InterPro" id="IPR036736">
    <property type="entry name" value="ACP-like_sf"/>
</dbReference>
<dbReference type="Gene3D" id="3.30.559.30">
    <property type="entry name" value="Nonribosomal peptide synthetase, condensation domain"/>
    <property type="match status" value="1"/>
</dbReference>
<dbReference type="SUPFAM" id="SSF51735">
    <property type="entry name" value="NAD(P)-binding Rossmann-fold domains"/>
    <property type="match status" value="2"/>
</dbReference>
<gene>
    <name evidence="6" type="ORF">G3I43_18185</name>
</gene>
<dbReference type="Gene3D" id="3.30.559.10">
    <property type="entry name" value="Chloramphenicol acetyltransferase-like domain"/>
    <property type="match status" value="1"/>
</dbReference>
<name>A0A6G3ST63_STRAQ</name>
<dbReference type="InterPro" id="IPR001242">
    <property type="entry name" value="Condensation_dom"/>
</dbReference>
<dbReference type="EMBL" id="JAAGMK010000527">
    <property type="protein sequence ID" value="NEB86089.1"/>
    <property type="molecule type" value="Genomic_DNA"/>
</dbReference>
<dbReference type="InterPro" id="IPR020845">
    <property type="entry name" value="AMP-binding_CS"/>
</dbReference>
<feature type="region of interest" description="Disordered" evidence="4">
    <location>
        <begin position="2019"/>
        <end position="2063"/>
    </location>
</feature>
<dbReference type="Gene3D" id="1.10.1200.10">
    <property type="entry name" value="ACP-like"/>
    <property type="match status" value="1"/>
</dbReference>
<feature type="domain" description="Carrier" evidence="5">
    <location>
        <begin position="2059"/>
        <end position="2134"/>
    </location>
</feature>
<evidence type="ECO:0000256" key="3">
    <source>
        <dbReference type="ARBA" id="ARBA00022553"/>
    </source>
</evidence>
<dbReference type="GO" id="GO:0017000">
    <property type="term" value="P:antibiotic biosynthetic process"/>
    <property type="evidence" value="ECO:0007669"/>
    <property type="project" value="UniProtKB-ARBA"/>
</dbReference>
<dbReference type="Pfam" id="PF00501">
    <property type="entry name" value="AMP-binding"/>
    <property type="match status" value="2"/>
</dbReference>
<evidence type="ECO:0000313" key="6">
    <source>
        <dbReference type="EMBL" id="NEB86089.1"/>
    </source>
</evidence>
<dbReference type="SMART" id="SM00822">
    <property type="entry name" value="PKS_KR"/>
    <property type="match status" value="1"/>
</dbReference>
<dbReference type="PROSITE" id="PS50075">
    <property type="entry name" value="CARRIER"/>
    <property type="match status" value="1"/>
</dbReference>
<dbReference type="GO" id="GO:0043041">
    <property type="term" value="P:amino acid activation for nonribosomal peptide biosynthetic process"/>
    <property type="evidence" value="ECO:0007669"/>
    <property type="project" value="TreeGrafter"/>
</dbReference>
<feature type="compositionally biased region" description="Low complexity" evidence="4">
    <location>
        <begin position="945"/>
        <end position="961"/>
    </location>
</feature>
<dbReference type="GO" id="GO:0008610">
    <property type="term" value="P:lipid biosynthetic process"/>
    <property type="evidence" value="ECO:0007669"/>
    <property type="project" value="UniProtKB-ARBA"/>
</dbReference>
<comment type="cofactor">
    <cofactor evidence="1">
        <name>pantetheine 4'-phosphate</name>
        <dbReference type="ChEBI" id="CHEBI:47942"/>
    </cofactor>
</comment>
<dbReference type="Gene3D" id="3.40.50.12780">
    <property type="entry name" value="N-terminal domain of ligase-like"/>
    <property type="match status" value="2"/>
</dbReference>
<protein>
    <submittedName>
        <fullName evidence="6">SDR family NAD(P)-dependent oxidoreductase</fullName>
    </submittedName>
</protein>
<dbReference type="InterPro" id="IPR045851">
    <property type="entry name" value="AMP-bd_C_sf"/>
</dbReference>
<dbReference type="RefSeq" id="WP_164257907.1">
    <property type="nucleotide sequence ID" value="NZ_JAAGMK010000527.1"/>
</dbReference>
<keyword evidence="2" id="KW-0596">Phosphopantetheine</keyword>
<proteinExistence type="predicted"/>
<dbReference type="InterPro" id="IPR036291">
    <property type="entry name" value="NAD(P)-bd_dom_sf"/>
</dbReference>
<evidence type="ECO:0000256" key="2">
    <source>
        <dbReference type="ARBA" id="ARBA00022450"/>
    </source>
</evidence>
<comment type="caution">
    <text evidence="6">The sequence shown here is derived from an EMBL/GenBank/DDBJ whole genome shotgun (WGS) entry which is preliminary data.</text>
</comment>
<evidence type="ECO:0000256" key="4">
    <source>
        <dbReference type="SAM" id="MobiDB-lite"/>
    </source>
</evidence>
<dbReference type="InterPro" id="IPR020806">
    <property type="entry name" value="PKS_PP-bd"/>
</dbReference>
<keyword evidence="3" id="KW-0597">Phosphoprotein</keyword>
<dbReference type="PANTHER" id="PTHR45527:SF1">
    <property type="entry name" value="FATTY ACID SYNTHASE"/>
    <property type="match status" value="1"/>
</dbReference>
<dbReference type="SUPFAM" id="SSF56801">
    <property type="entry name" value="Acetyl-CoA synthetase-like"/>
    <property type="match status" value="2"/>
</dbReference>
<dbReference type="InterPro" id="IPR042099">
    <property type="entry name" value="ANL_N_sf"/>
</dbReference>
<dbReference type="Gene3D" id="3.30.300.30">
    <property type="match status" value="2"/>
</dbReference>
<dbReference type="Pfam" id="PF00668">
    <property type="entry name" value="Condensation"/>
    <property type="match status" value="1"/>
</dbReference>
<dbReference type="GO" id="GO:0031177">
    <property type="term" value="F:phosphopantetheine binding"/>
    <property type="evidence" value="ECO:0007669"/>
    <property type="project" value="InterPro"/>
</dbReference>
<dbReference type="SUPFAM" id="SSF47336">
    <property type="entry name" value="ACP-like"/>
    <property type="match status" value="1"/>
</dbReference>
<dbReference type="GO" id="GO:0003824">
    <property type="term" value="F:catalytic activity"/>
    <property type="evidence" value="ECO:0007669"/>
    <property type="project" value="InterPro"/>
</dbReference>
<feature type="region of interest" description="Disordered" evidence="4">
    <location>
        <begin position="1799"/>
        <end position="1818"/>
    </location>
</feature>
<dbReference type="PROSITE" id="PS00455">
    <property type="entry name" value="AMP_BINDING"/>
    <property type="match status" value="1"/>
</dbReference>
<sequence>MSLAEYPEPTPSTDEGPLRFPASYAQQRMWFLHQLQRDDPYYNIPLVLRWSGRVDVAALRHALEQIVARHEILRTTFTTENGEPLQVVAPSGVPSLETVELPPEQERPWALDWVDRPFDLARGPLLRAALVTTGPDRHLLILCQHHIVTDGWSLNLLTRELTAFYRERLTGEPAGLPELEIQYADFAEWQRDQLAGAELDQQLSYWREQLSGDLPNLELPVDHPRPAEQAFRGARVDLTLPARLTEELTALGRAHRATLFMTLFAGVSALLHRYTGQDDVLIGSPVAGREQVETEPLLGLFVNTLVLRGDLSGDPSFAEALVRVRRMCADAFAHQDVPLDRLVEDIQPDRDASRTPLFQTLFALQSAPDTERGLPDAQLKAEALPRASTRFDLEFHLWLSDGQLRGTIVYSTDLFDEATVRGLAGHLHRLLAEAVRTPERPVAELPLDDTDASAAPPELAPDTVCARFAAQSSRTPHATALTTDTGRLTYEDLDGRVRTTADLLYAQGVRHGHRVALCAAPGEVSVTAALALLRLGAVCVPLDPALPEAAARAFVADSDARTLLSVGGPPWPLALPDLDLGGLPDARTGAADTPEAVRPSDPAVLVHGDHGPVPVTHAQLCDTVDWLQRRTPLTADDTVLHHRPAALLSAVHAMLWPLLHGARVHPGTSAENSPATVAFLPPTELATDAPRLRMVHTDGGLLTARTADRFHVGTDAVLHRLWPLPEAGGYVAALHCTPNLTDHQLRVGERGNLAAAFVDSRSRPLPAGIPGLLHAPGTSRPTSLRGRRLPDGRLLLDDAADRVHRDGYTAAPADIENILLRDDAIDACAVLALTTTAGIEELVAYVVPTGPFHPARLRAHAASLLPPALVPVACVAVTTLPRTRGGRLDEAALRALPVLDDDMIRQWEDALPAVKVTLTEDTAATPQDRVHTDAPGPLAPDPSEHGGPAAATGSGAHGTTPDPGMRPAVSTGPGRAVPNVATLPEALRRAADTTTGGVLILDDHGEERELDYATLSADAARVLGGLQAAGLAAGDRALLQCPDHRDFLVAFWACVLGGIVPVPLAPVPLAQDGAAADRLAGALELLGSPLVLTDATTAAALEKTAHRRAWTGLRVGVLDEMRAAGPGAPHPVDPDDVALLLLTSGSTGAPKAVTLRHRNVLARCEATAAANGFGPEEVSFNWMPLDHVGGIVMFHVRDLYLGCRQIHAPTAWILQEPLRWLDTVHAHRVTLTWAPNFAFGLVNDRVADAAGARWDLSCLRFIQNAGEAIMPRVARRFLTALTPSGLPATAMRPSWGMSETSSAVTYSDAFTLDTTADDAPFTEVGRPLPGTTLRIVDENDATLPEGTPGRLLIKGPTVTSGYYDNPAADQASFTADGWFDTGDLGVLRDGALTITGRAKDVLIINGVNHYCHEIESVVEELDSVENSFTAACAVRDPGATTDGLVLFVHLRGGPADPAEAVREIRAHTVRRTGLNPRHVLPMGREDIPKTEIGKIQRSKLRDSFHAGAYAELIRATDLALGNERTLPNWFHERRWSPASAQRAPRSDATVLVLADRLGLADALVPRLVSDGRAVARVDLGDARDRPARGHYRIRPDHREDHDWLFDTLHADGLGPGEIVDLTTYAPPVPADPRLPVPAEVVCLVHLVQALAARRDEDGGGEVTLRVAGRHTQHAAPPDRPDSDRAARLALLVSLVQEIPWLTGSHLDLPGGSTPAADLAHLRTELTARSGDFEAAVRGGRRLVPRLAPLPPTPARAEPPLRHGGVYVVTGGLGGLGAQICAHLLDAYDARLLILGRTPLPQDSEEADDPAVRSRSQTLRSLRSRSGDVLYVTADVCDADRTRAALDLARERWSQEPSAVLHLAGRFVQQPFLTQSLDDLAEVFAPKTTGTRVLLDCLADSPDTVLIGFSSVNGTLGGALASAYAAANAHLDATAHRMGAGRVRSLAWSLWEETGMSRGRYLTEPSRARGYHPIGRGEGLRSFLHALRHDRPHVLVGLDASKPFIRGRLDAPARLVHRLSAHTSAPPARETATLPDRYGHPTSCTPADTDSASASGGPAAPAGPTQELVVRTWCEVLQLDRVGPHDNFFDLGGHSLHLARVHNLLEADLGRDFSMVDLFRHPTVASLAAFLETPAAPSRTKAAAQTRADRRQSARNRRRSR</sequence>
<dbReference type="InterPro" id="IPR025110">
    <property type="entry name" value="AMP-bd_C"/>
</dbReference>
<dbReference type="PANTHER" id="PTHR45527">
    <property type="entry name" value="NONRIBOSOMAL PEPTIDE SYNTHETASE"/>
    <property type="match status" value="1"/>
</dbReference>
<dbReference type="Pfam" id="PF13193">
    <property type="entry name" value="AMP-binding_C"/>
    <property type="match status" value="1"/>
</dbReference>
<dbReference type="GO" id="GO:0005737">
    <property type="term" value="C:cytoplasm"/>
    <property type="evidence" value="ECO:0007669"/>
    <property type="project" value="TreeGrafter"/>
</dbReference>
<dbReference type="Gene3D" id="3.40.50.720">
    <property type="entry name" value="NAD(P)-binding Rossmann-like Domain"/>
    <property type="match status" value="1"/>
</dbReference>
<dbReference type="InterPro" id="IPR009081">
    <property type="entry name" value="PP-bd_ACP"/>
</dbReference>
<dbReference type="InterPro" id="IPR000873">
    <property type="entry name" value="AMP-dep_synth/lig_dom"/>
</dbReference>
<dbReference type="SUPFAM" id="SSF52777">
    <property type="entry name" value="CoA-dependent acyltransferases"/>
    <property type="match status" value="2"/>
</dbReference>
<dbReference type="SMART" id="SM00823">
    <property type="entry name" value="PKS_PP"/>
    <property type="match status" value="1"/>
</dbReference>
<feature type="region of interest" description="Disordered" evidence="4">
    <location>
        <begin position="919"/>
        <end position="978"/>
    </location>
</feature>
<feature type="region of interest" description="Disordered" evidence="4">
    <location>
        <begin position="2134"/>
        <end position="2160"/>
    </location>
</feature>
<evidence type="ECO:0000259" key="5">
    <source>
        <dbReference type="PROSITE" id="PS50075"/>
    </source>
</evidence>
<dbReference type="Pfam" id="PF00550">
    <property type="entry name" value="PP-binding"/>
    <property type="match status" value="1"/>
</dbReference>